<evidence type="ECO:0000313" key="3">
    <source>
        <dbReference type="Proteomes" id="UP001183388"/>
    </source>
</evidence>
<dbReference type="Proteomes" id="UP001183388">
    <property type="component" value="Unassembled WGS sequence"/>
</dbReference>
<name>A0ABU2LAY3_9ACTN</name>
<keyword evidence="3" id="KW-1185">Reference proteome</keyword>
<evidence type="ECO:0008006" key="4">
    <source>
        <dbReference type="Google" id="ProtNLM"/>
    </source>
</evidence>
<keyword evidence="1" id="KW-0812">Transmembrane</keyword>
<keyword evidence="1" id="KW-1133">Transmembrane helix</keyword>
<dbReference type="RefSeq" id="WP_311631651.1">
    <property type="nucleotide sequence ID" value="NZ_JAVREN010000025.1"/>
</dbReference>
<proteinExistence type="predicted"/>
<comment type="caution">
    <text evidence="2">The sequence shown here is derived from an EMBL/GenBank/DDBJ whole genome shotgun (WGS) entry which is preliminary data.</text>
</comment>
<organism evidence="2 3">
    <name type="scientific">Streptomyces boetiae</name>
    <dbReference type="NCBI Taxonomy" id="3075541"/>
    <lineage>
        <taxon>Bacteria</taxon>
        <taxon>Bacillati</taxon>
        <taxon>Actinomycetota</taxon>
        <taxon>Actinomycetes</taxon>
        <taxon>Kitasatosporales</taxon>
        <taxon>Streptomycetaceae</taxon>
        <taxon>Streptomyces</taxon>
    </lineage>
</organism>
<feature type="transmembrane region" description="Helical" evidence="1">
    <location>
        <begin position="182"/>
        <end position="203"/>
    </location>
</feature>
<reference evidence="3" key="1">
    <citation type="submission" date="2023-07" db="EMBL/GenBank/DDBJ databases">
        <title>30 novel species of actinomycetes from the DSMZ collection.</title>
        <authorList>
            <person name="Nouioui I."/>
        </authorList>
    </citation>
    <scope>NUCLEOTIDE SEQUENCE [LARGE SCALE GENOMIC DNA]</scope>
    <source>
        <strain evidence="3">DSM 44917</strain>
    </source>
</reference>
<dbReference type="EMBL" id="JAVREN010000025">
    <property type="protein sequence ID" value="MDT0308709.1"/>
    <property type="molecule type" value="Genomic_DNA"/>
</dbReference>
<feature type="transmembrane region" description="Helical" evidence="1">
    <location>
        <begin position="210"/>
        <end position="230"/>
    </location>
</feature>
<evidence type="ECO:0000313" key="2">
    <source>
        <dbReference type="EMBL" id="MDT0308709.1"/>
    </source>
</evidence>
<keyword evidence="1" id="KW-0472">Membrane</keyword>
<feature type="transmembrane region" description="Helical" evidence="1">
    <location>
        <begin position="44"/>
        <end position="65"/>
    </location>
</feature>
<sequence>MSDWLVLAIVVVATCAVVLLAAVLRQRRAGESDDPSETPDVIEYMTMMIGVVYAIVLGLAIAGVWEERGAADEWVRQEAQALHEMDEQARALPAEGRDAVRADLAAYVAHVVGEEWDHMVARGELTDRGEELLGRLRGTLVAQDPRTVPEVQAYQGLVQQVAVADEARVGRGQSAGPTMPPVVWLGLIAGAAVCVGMVFALQIQRSPRELALAGLFSALIAFLLFLVWYFDDPFARGLGDATDAYLAFFPQAAGRE</sequence>
<protein>
    <recommendedName>
        <fullName evidence="4">DUF4239 domain-containing protein</fullName>
    </recommendedName>
</protein>
<accession>A0ABU2LAY3</accession>
<evidence type="ECO:0000256" key="1">
    <source>
        <dbReference type="SAM" id="Phobius"/>
    </source>
</evidence>
<dbReference type="Pfam" id="PF14023">
    <property type="entry name" value="Bestrophin-like"/>
    <property type="match status" value="1"/>
</dbReference>
<feature type="transmembrane region" description="Helical" evidence="1">
    <location>
        <begin position="6"/>
        <end position="24"/>
    </location>
</feature>
<dbReference type="InterPro" id="IPR025333">
    <property type="entry name" value="DUF4239"/>
</dbReference>
<gene>
    <name evidence="2" type="ORF">RM780_17320</name>
</gene>